<sequence length="339" mass="35868">MLAQLFALLPLLALTSAGPIAKRDGTLIRAGRDGQCLALEGLPGVMRYSQVQNGTPVITRDCLGANTWFINRGSGSITVPGTNFALDIGLTPGNNGALKVWQSYPGATQQTWYLTDDNRIAQTGGNQCLDEGDNGVQTYECTTGNTNQIWYIDGSNTPTPSASTSSAGPSASTTPPPPATILPQTPIYSNVIPDVPGAGQRIRPVGRAELCSSVDGVVADGSTVILKYCTEDGQGAALQVWDLPSGTGQVRLHGTNFCLDAGENPANGVGAKIWTCYDVPQQQFTYANNNLRTASNQCFNIQKESDGLITNKPFNTVARLQTWECSTNGDPYQAFGTSP</sequence>
<comment type="caution">
    <text evidence="4">The sequence shown here is derived from an EMBL/GenBank/DDBJ whole genome shotgun (WGS) entry which is preliminary data.</text>
</comment>
<feature type="chain" id="PRO_5041384528" evidence="2">
    <location>
        <begin position="18"/>
        <end position="339"/>
    </location>
</feature>
<keyword evidence="5" id="KW-1185">Reference proteome</keyword>
<feature type="region of interest" description="Disordered" evidence="1">
    <location>
        <begin position="154"/>
        <end position="178"/>
    </location>
</feature>
<accession>A0AA38HGR4</accession>
<name>A0AA38HGR4_9TREE</name>
<dbReference type="SUPFAM" id="SSF50370">
    <property type="entry name" value="Ricin B-like lectins"/>
    <property type="match status" value="2"/>
</dbReference>
<feature type="signal peptide" evidence="2">
    <location>
        <begin position="1"/>
        <end position="17"/>
    </location>
</feature>
<dbReference type="CDD" id="cd00161">
    <property type="entry name" value="beta-trefoil_Ricin-like"/>
    <property type="match status" value="1"/>
</dbReference>
<proteinExistence type="predicted"/>
<dbReference type="Pfam" id="PF00652">
    <property type="entry name" value="Ricin_B_lectin"/>
    <property type="match status" value="2"/>
</dbReference>
<dbReference type="InterPro" id="IPR035992">
    <property type="entry name" value="Ricin_B-like_lectins"/>
</dbReference>
<keyword evidence="2" id="KW-0732">Signal</keyword>
<dbReference type="SMART" id="SM00458">
    <property type="entry name" value="RICIN"/>
    <property type="match status" value="2"/>
</dbReference>
<dbReference type="AlphaFoldDB" id="A0AA38HGR4"/>
<feature type="compositionally biased region" description="Low complexity" evidence="1">
    <location>
        <begin position="157"/>
        <end position="173"/>
    </location>
</feature>
<feature type="domain" description="Ricin B lectin" evidence="3">
    <location>
        <begin position="199"/>
        <end position="338"/>
    </location>
</feature>
<reference evidence="4" key="1">
    <citation type="journal article" date="2022" name="G3 (Bethesda)">
        <title>High quality genome of the basidiomycete yeast Dioszegia hungarica PDD-24b-2 isolated from cloud water.</title>
        <authorList>
            <person name="Jarrige D."/>
            <person name="Haridas S."/>
            <person name="Bleykasten-Grosshans C."/>
            <person name="Joly M."/>
            <person name="Nadalig T."/>
            <person name="Sancelme M."/>
            <person name="Vuilleumier S."/>
            <person name="Grigoriev I.V."/>
            <person name="Amato P."/>
            <person name="Bringel F."/>
        </authorList>
    </citation>
    <scope>NUCLEOTIDE SEQUENCE</scope>
    <source>
        <strain evidence="4">PDD-24b-2</strain>
    </source>
</reference>
<gene>
    <name evidence="4" type="ORF">MKK02DRAFT_39593</name>
</gene>
<dbReference type="GeneID" id="77729879"/>
<evidence type="ECO:0000259" key="3">
    <source>
        <dbReference type="SMART" id="SM00458"/>
    </source>
</evidence>
<dbReference type="PROSITE" id="PS50231">
    <property type="entry name" value="RICIN_B_LECTIN"/>
    <property type="match status" value="2"/>
</dbReference>
<dbReference type="InterPro" id="IPR000772">
    <property type="entry name" value="Ricin_B_lectin"/>
</dbReference>
<evidence type="ECO:0000313" key="5">
    <source>
        <dbReference type="Proteomes" id="UP001164286"/>
    </source>
</evidence>
<dbReference type="Proteomes" id="UP001164286">
    <property type="component" value="Unassembled WGS sequence"/>
</dbReference>
<dbReference type="EMBL" id="JAKWFO010000001">
    <property type="protein sequence ID" value="KAI9639296.1"/>
    <property type="molecule type" value="Genomic_DNA"/>
</dbReference>
<protein>
    <submittedName>
        <fullName evidence="4">Ricin B lectin domain-containing protein</fullName>
    </submittedName>
</protein>
<evidence type="ECO:0000256" key="1">
    <source>
        <dbReference type="SAM" id="MobiDB-lite"/>
    </source>
</evidence>
<evidence type="ECO:0000256" key="2">
    <source>
        <dbReference type="SAM" id="SignalP"/>
    </source>
</evidence>
<evidence type="ECO:0000313" key="4">
    <source>
        <dbReference type="EMBL" id="KAI9639296.1"/>
    </source>
</evidence>
<dbReference type="Gene3D" id="2.80.10.50">
    <property type="match status" value="2"/>
</dbReference>
<feature type="domain" description="Ricin B lectin" evidence="3">
    <location>
        <begin position="24"/>
        <end position="153"/>
    </location>
</feature>
<organism evidence="4 5">
    <name type="scientific">Dioszegia hungarica</name>
    <dbReference type="NCBI Taxonomy" id="4972"/>
    <lineage>
        <taxon>Eukaryota</taxon>
        <taxon>Fungi</taxon>
        <taxon>Dikarya</taxon>
        <taxon>Basidiomycota</taxon>
        <taxon>Agaricomycotina</taxon>
        <taxon>Tremellomycetes</taxon>
        <taxon>Tremellales</taxon>
        <taxon>Bulleribasidiaceae</taxon>
        <taxon>Dioszegia</taxon>
    </lineage>
</organism>
<dbReference type="RefSeq" id="XP_052949073.1">
    <property type="nucleotide sequence ID" value="XM_053090674.1"/>
</dbReference>